<proteinExistence type="predicted"/>
<feature type="domain" description="N-acetyltransferase" evidence="1">
    <location>
        <begin position="3"/>
        <end position="142"/>
    </location>
</feature>
<dbReference type="Gene3D" id="3.40.630.30">
    <property type="match status" value="1"/>
</dbReference>
<keyword evidence="2" id="KW-0012">Acyltransferase</keyword>
<dbReference type="SUPFAM" id="SSF55729">
    <property type="entry name" value="Acyl-CoA N-acyltransferases (Nat)"/>
    <property type="match status" value="1"/>
</dbReference>
<protein>
    <submittedName>
        <fullName evidence="2">GNAT family N-acetyltransferase</fullName>
        <ecNumber evidence="2">2.3.1.-</ecNumber>
    </submittedName>
</protein>
<sequence>MNIVVRKDTESTLISQKIRHEVFVQEQGIPLSLDLDGLDDSSYHSLAYIDGMAIGVARLALLENNNAVMARVAIKKDYRGKGIATKLIESLISKAKKLGINSIEIHAHEYLREYYESFGFKYHQQVEKVGDHQLIQMYLTQPNM</sequence>
<gene>
    <name evidence="2" type="ORF">ABUE30_00180</name>
</gene>
<dbReference type="PROSITE" id="PS51186">
    <property type="entry name" value="GNAT"/>
    <property type="match status" value="1"/>
</dbReference>
<keyword evidence="2" id="KW-0808">Transferase</keyword>
<organism evidence="2 3">
    <name type="scientific">Celerinatantimonas yamalensis</name>
    <dbReference type="NCBI Taxonomy" id="559956"/>
    <lineage>
        <taxon>Bacteria</taxon>
        <taxon>Pseudomonadati</taxon>
        <taxon>Pseudomonadota</taxon>
        <taxon>Gammaproteobacteria</taxon>
        <taxon>Celerinatantimonadaceae</taxon>
        <taxon>Celerinatantimonas</taxon>
    </lineage>
</organism>
<dbReference type="PANTHER" id="PTHR13355">
    <property type="entry name" value="GLUCOSAMINE 6-PHOSPHATE N-ACETYLTRANSFERASE"/>
    <property type="match status" value="1"/>
</dbReference>
<dbReference type="CDD" id="cd04301">
    <property type="entry name" value="NAT_SF"/>
    <property type="match status" value="1"/>
</dbReference>
<dbReference type="InterPro" id="IPR016181">
    <property type="entry name" value="Acyl_CoA_acyltransferase"/>
</dbReference>
<name>A0ABW9G146_9GAMM</name>
<dbReference type="EMBL" id="JBEQCT010000001">
    <property type="protein sequence ID" value="MFM2483510.1"/>
    <property type="molecule type" value="Genomic_DNA"/>
</dbReference>
<dbReference type="Pfam" id="PF13673">
    <property type="entry name" value="Acetyltransf_10"/>
    <property type="match status" value="1"/>
</dbReference>
<dbReference type="GO" id="GO:0016746">
    <property type="term" value="F:acyltransferase activity"/>
    <property type="evidence" value="ECO:0007669"/>
    <property type="project" value="UniProtKB-KW"/>
</dbReference>
<dbReference type="InterPro" id="IPR039143">
    <property type="entry name" value="GNPNAT1-like"/>
</dbReference>
<dbReference type="EC" id="2.3.1.-" evidence="2"/>
<dbReference type="InterPro" id="IPR000182">
    <property type="entry name" value="GNAT_dom"/>
</dbReference>
<keyword evidence="3" id="KW-1185">Reference proteome</keyword>
<comment type="caution">
    <text evidence="2">The sequence shown here is derived from an EMBL/GenBank/DDBJ whole genome shotgun (WGS) entry which is preliminary data.</text>
</comment>
<dbReference type="RefSeq" id="WP_408621621.1">
    <property type="nucleotide sequence ID" value="NZ_JBEQCT010000001.1"/>
</dbReference>
<dbReference type="PANTHER" id="PTHR13355:SF11">
    <property type="entry name" value="GLUCOSAMINE 6-PHOSPHATE N-ACETYLTRANSFERASE"/>
    <property type="match status" value="1"/>
</dbReference>
<accession>A0ABW9G146</accession>
<evidence type="ECO:0000313" key="3">
    <source>
        <dbReference type="Proteomes" id="UP001629953"/>
    </source>
</evidence>
<dbReference type="Proteomes" id="UP001629953">
    <property type="component" value="Unassembled WGS sequence"/>
</dbReference>
<evidence type="ECO:0000259" key="1">
    <source>
        <dbReference type="PROSITE" id="PS51186"/>
    </source>
</evidence>
<evidence type="ECO:0000313" key="2">
    <source>
        <dbReference type="EMBL" id="MFM2483510.1"/>
    </source>
</evidence>
<reference evidence="2 3" key="1">
    <citation type="journal article" date="2013" name="Int. J. Syst. Evol. Microbiol.">
        <title>Celerinatantimonas yamalensis sp. nov., a cold-adapted diazotrophic bacterium from a cold permafrost brine.</title>
        <authorList>
            <person name="Shcherbakova V."/>
            <person name="Chuvilskaya N."/>
            <person name="Rivkina E."/>
            <person name="Demidov N."/>
            <person name="Uchaeva V."/>
            <person name="Suetin S."/>
            <person name="Suzina N."/>
            <person name="Gilichinsky D."/>
        </authorList>
    </citation>
    <scope>NUCLEOTIDE SEQUENCE [LARGE SCALE GENOMIC DNA]</scope>
    <source>
        <strain evidence="2 3">C7</strain>
    </source>
</reference>